<evidence type="ECO:0000256" key="1">
    <source>
        <dbReference type="ARBA" id="ARBA00004141"/>
    </source>
</evidence>
<dbReference type="EMBL" id="SSOB01000012">
    <property type="protein sequence ID" value="THF79950.1"/>
    <property type="molecule type" value="Genomic_DNA"/>
</dbReference>
<feature type="transmembrane region" description="Helical" evidence="6">
    <location>
        <begin position="39"/>
        <end position="64"/>
    </location>
</feature>
<evidence type="ECO:0000256" key="4">
    <source>
        <dbReference type="ARBA" id="ARBA00022989"/>
    </source>
</evidence>
<proteinExistence type="inferred from homology"/>
<dbReference type="OrthoDB" id="9793390at2"/>
<keyword evidence="3 6" id="KW-0812">Transmembrane</keyword>
<sequence length="356" mass="39450">MNRFTHSRLFAVLVYAILALLALYLLILVRPLLVSVYDFLKAVLAPFLIAMIIAYVLNPVVGLLHERKVPRTAAVLLIYALFVFGCAVVAVNVTPMFAGQVRELSEHMPEFTMKAQSLIDHLNNNKSFPESVQTGIDRAIAGVEKQIADRLAAFMNNIGAVVNVVFLAMIVPFLAFYILKDMRVIERTVFKYVPRDKRQGMSRLLKEIDEALGSYIRGQLLVSVCIGALAYAGYLIIGMPYPLLMAFFVAVFDIIPYLGPYFGALPALAMAMTISWKMALMVAIVNMACQFLESNVISPQVVGRSMHVHPLTIIFVLLVGGELAGIVGLLLAVPFYAAMKVVVQHLFAYYVRRKTA</sequence>
<dbReference type="GO" id="GO:0055085">
    <property type="term" value="P:transmembrane transport"/>
    <property type="evidence" value="ECO:0007669"/>
    <property type="project" value="TreeGrafter"/>
</dbReference>
<feature type="transmembrane region" description="Helical" evidence="6">
    <location>
        <begin position="158"/>
        <end position="179"/>
    </location>
</feature>
<evidence type="ECO:0000256" key="3">
    <source>
        <dbReference type="ARBA" id="ARBA00022692"/>
    </source>
</evidence>
<reference evidence="7 8" key="1">
    <citation type="submission" date="2019-04" db="EMBL/GenBank/DDBJ databases">
        <title>Cohnella sp. nov. isolated from preserved vegetables.</title>
        <authorList>
            <person name="Lin S.-Y."/>
            <person name="Hung M.-H."/>
            <person name="Young C.-C."/>
        </authorList>
    </citation>
    <scope>NUCLEOTIDE SEQUENCE [LARGE SCALE GENOMIC DNA]</scope>
    <source>
        <strain evidence="7 8">CC-MHH1044</strain>
    </source>
</reference>
<dbReference type="AlphaFoldDB" id="A0A4S4BXK9"/>
<comment type="subcellular location">
    <subcellularLocation>
        <location evidence="1">Membrane</location>
        <topology evidence="1">Multi-pass membrane protein</topology>
    </subcellularLocation>
</comment>
<feature type="transmembrane region" description="Helical" evidence="6">
    <location>
        <begin position="274"/>
        <end position="293"/>
    </location>
</feature>
<dbReference type="GO" id="GO:0016020">
    <property type="term" value="C:membrane"/>
    <property type="evidence" value="ECO:0007669"/>
    <property type="project" value="UniProtKB-SubCell"/>
</dbReference>
<gene>
    <name evidence="7" type="ORF">E6C55_11535</name>
</gene>
<organism evidence="7 8">
    <name type="scientific">Cohnella fermenti</name>
    <dbReference type="NCBI Taxonomy" id="2565925"/>
    <lineage>
        <taxon>Bacteria</taxon>
        <taxon>Bacillati</taxon>
        <taxon>Bacillota</taxon>
        <taxon>Bacilli</taxon>
        <taxon>Bacillales</taxon>
        <taxon>Paenibacillaceae</taxon>
        <taxon>Cohnella</taxon>
    </lineage>
</organism>
<protein>
    <submittedName>
        <fullName evidence="7">AI-2E family transporter</fullName>
    </submittedName>
</protein>
<evidence type="ECO:0000256" key="5">
    <source>
        <dbReference type="ARBA" id="ARBA00023136"/>
    </source>
</evidence>
<evidence type="ECO:0000313" key="7">
    <source>
        <dbReference type="EMBL" id="THF79950.1"/>
    </source>
</evidence>
<keyword evidence="5 6" id="KW-0472">Membrane</keyword>
<evidence type="ECO:0000313" key="8">
    <source>
        <dbReference type="Proteomes" id="UP000310636"/>
    </source>
</evidence>
<dbReference type="PANTHER" id="PTHR21716">
    <property type="entry name" value="TRANSMEMBRANE PROTEIN"/>
    <property type="match status" value="1"/>
</dbReference>
<dbReference type="RefSeq" id="WP_136369939.1">
    <property type="nucleotide sequence ID" value="NZ_SSOB01000012.1"/>
</dbReference>
<comment type="caution">
    <text evidence="7">The sequence shown here is derived from an EMBL/GenBank/DDBJ whole genome shotgun (WGS) entry which is preliminary data.</text>
</comment>
<dbReference type="Pfam" id="PF01594">
    <property type="entry name" value="AI-2E_transport"/>
    <property type="match status" value="1"/>
</dbReference>
<feature type="transmembrane region" description="Helical" evidence="6">
    <location>
        <begin position="12"/>
        <end position="33"/>
    </location>
</feature>
<keyword evidence="4 6" id="KW-1133">Transmembrane helix</keyword>
<feature type="transmembrane region" description="Helical" evidence="6">
    <location>
        <begin position="76"/>
        <end position="98"/>
    </location>
</feature>
<evidence type="ECO:0000256" key="6">
    <source>
        <dbReference type="SAM" id="Phobius"/>
    </source>
</evidence>
<comment type="similarity">
    <text evidence="2">Belongs to the autoinducer-2 exporter (AI-2E) (TC 2.A.86) family.</text>
</comment>
<dbReference type="PANTHER" id="PTHR21716:SF15">
    <property type="entry name" value="TRANSPORT PROTEIN YRRI-RELATED"/>
    <property type="match status" value="1"/>
</dbReference>
<dbReference type="InterPro" id="IPR002549">
    <property type="entry name" value="AI-2E-like"/>
</dbReference>
<name>A0A4S4BXK9_9BACL</name>
<feature type="transmembrane region" description="Helical" evidence="6">
    <location>
        <begin position="313"/>
        <end position="337"/>
    </location>
</feature>
<feature type="transmembrane region" description="Helical" evidence="6">
    <location>
        <begin position="243"/>
        <end position="262"/>
    </location>
</feature>
<feature type="transmembrane region" description="Helical" evidence="6">
    <location>
        <begin position="220"/>
        <end position="237"/>
    </location>
</feature>
<accession>A0A4S4BXK9</accession>
<dbReference type="Proteomes" id="UP000310636">
    <property type="component" value="Unassembled WGS sequence"/>
</dbReference>
<keyword evidence="8" id="KW-1185">Reference proteome</keyword>
<evidence type="ECO:0000256" key="2">
    <source>
        <dbReference type="ARBA" id="ARBA00009773"/>
    </source>
</evidence>